<feature type="chain" id="PRO_5042080679" evidence="1">
    <location>
        <begin position="23"/>
        <end position="269"/>
    </location>
</feature>
<name>A0AAD9V902_ACRCE</name>
<evidence type="ECO:0000256" key="1">
    <source>
        <dbReference type="SAM" id="SignalP"/>
    </source>
</evidence>
<proteinExistence type="predicted"/>
<evidence type="ECO:0000313" key="2">
    <source>
        <dbReference type="EMBL" id="KAK2565175.1"/>
    </source>
</evidence>
<reference evidence="2" key="2">
    <citation type="journal article" date="2023" name="Science">
        <title>Genomic signatures of disease resistance in endangered staghorn corals.</title>
        <authorList>
            <person name="Vollmer S.V."/>
            <person name="Selwyn J.D."/>
            <person name="Despard B.A."/>
            <person name="Roesel C.L."/>
        </authorList>
    </citation>
    <scope>NUCLEOTIDE SEQUENCE</scope>
    <source>
        <strain evidence="2">K2</strain>
    </source>
</reference>
<dbReference type="Proteomes" id="UP001249851">
    <property type="component" value="Unassembled WGS sequence"/>
</dbReference>
<gene>
    <name evidence="2" type="ORF">P5673_011103</name>
</gene>
<accession>A0AAD9V902</accession>
<protein>
    <submittedName>
        <fullName evidence="2">Uncharacterized protein</fullName>
    </submittedName>
</protein>
<keyword evidence="3" id="KW-1185">Reference proteome</keyword>
<dbReference type="EMBL" id="JARQWQ010000020">
    <property type="protein sequence ID" value="KAK2565175.1"/>
    <property type="molecule type" value="Genomic_DNA"/>
</dbReference>
<comment type="caution">
    <text evidence="2">The sequence shown here is derived from an EMBL/GenBank/DDBJ whole genome shotgun (WGS) entry which is preliminary data.</text>
</comment>
<evidence type="ECO:0000313" key="3">
    <source>
        <dbReference type="Proteomes" id="UP001249851"/>
    </source>
</evidence>
<organism evidence="2 3">
    <name type="scientific">Acropora cervicornis</name>
    <name type="common">Staghorn coral</name>
    <dbReference type="NCBI Taxonomy" id="6130"/>
    <lineage>
        <taxon>Eukaryota</taxon>
        <taxon>Metazoa</taxon>
        <taxon>Cnidaria</taxon>
        <taxon>Anthozoa</taxon>
        <taxon>Hexacorallia</taxon>
        <taxon>Scleractinia</taxon>
        <taxon>Astrocoeniina</taxon>
        <taxon>Acroporidae</taxon>
        <taxon>Acropora</taxon>
    </lineage>
</organism>
<dbReference type="AlphaFoldDB" id="A0AAD9V902"/>
<reference evidence="2" key="1">
    <citation type="journal article" date="2023" name="G3 (Bethesda)">
        <title>Whole genome assembly and annotation of the endangered Caribbean coral Acropora cervicornis.</title>
        <authorList>
            <person name="Selwyn J.D."/>
            <person name="Vollmer S.V."/>
        </authorList>
    </citation>
    <scope>NUCLEOTIDE SEQUENCE</scope>
    <source>
        <strain evidence="2">K2</strain>
    </source>
</reference>
<sequence>MPSFRRASFVFVVIALWNTRSGRFFPAVRDRVLARAQNSVYLPGEVTEEEGSFFLVTLYNGQQMKHSYKDITAVVEDTLPAWVTLGDHVIASRPSTNESGEYLIGFVTRDFCEGDDELYEITFHNNHRGNCSLKDIRKLPFFSSTHQVGARVFARWNGTRYHRGFVAETVFVGQVLHLKIQLDDSISVSHAANDERAIVLDVIPRYTQVHATQRVIGHLPGTSGYVTGWVMKRNPNCWRDAYLVVFDNGGEREEDFNEIRILPPFVQLF</sequence>
<feature type="signal peptide" evidence="1">
    <location>
        <begin position="1"/>
        <end position="22"/>
    </location>
</feature>
<keyword evidence="1" id="KW-0732">Signal</keyword>